<evidence type="ECO:0000313" key="2">
    <source>
        <dbReference type="Proteomes" id="UP000275256"/>
    </source>
</evidence>
<proteinExistence type="predicted"/>
<dbReference type="RefSeq" id="WP_121902039.1">
    <property type="nucleotide sequence ID" value="NZ_REFW01000003.1"/>
</dbReference>
<reference evidence="1 2" key="1">
    <citation type="submission" date="2018-10" db="EMBL/GenBank/DDBJ databases">
        <title>Tessaracoccus antarcticuss sp. nov., isolated from sediment.</title>
        <authorList>
            <person name="Zhou L.Y."/>
            <person name="Du Z.J."/>
        </authorList>
    </citation>
    <scope>NUCLEOTIDE SEQUENCE [LARGE SCALE GENOMIC DNA]</scope>
    <source>
        <strain evidence="1 2">JDX10</strain>
    </source>
</reference>
<organism evidence="1 2">
    <name type="scientific">Tessaracoccus antarcticus</name>
    <dbReference type="NCBI Taxonomy" id="2479848"/>
    <lineage>
        <taxon>Bacteria</taxon>
        <taxon>Bacillati</taxon>
        <taxon>Actinomycetota</taxon>
        <taxon>Actinomycetes</taxon>
        <taxon>Propionibacteriales</taxon>
        <taxon>Propionibacteriaceae</taxon>
        <taxon>Tessaracoccus</taxon>
    </lineage>
</organism>
<protein>
    <submittedName>
        <fullName evidence="1">Uncharacterized protein</fullName>
    </submittedName>
</protein>
<sequence>MKMLREDTVIALRDRSASFLGRLRAINDRYMELSTDIRAYPATRSAAMVVLPARTAANDAASRVLDFPTDQDRAQAA</sequence>
<accession>A0A3M0G1Q9</accession>
<dbReference type="AlphaFoldDB" id="A0A3M0G1Q9"/>
<name>A0A3M0G1Q9_9ACTN</name>
<gene>
    <name evidence="1" type="ORF">EAX62_12480</name>
</gene>
<keyword evidence="2" id="KW-1185">Reference proteome</keyword>
<comment type="caution">
    <text evidence="1">The sequence shown here is derived from an EMBL/GenBank/DDBJ whole genome shotgun (WGS) entry which is preliminary data.</text>
</comment>
<dbReference type="Proteomes" id="UP000275256">
    <property type="component" value="Unassembled WGS sequence"/>
</dbReference>
<dbReference type="EMBL" id="REFW01000003">
    <property type="protein sequence ID" value="RMB58920.1"/>
    <property type="molecule type" value="Genomic_DNA"/>
</dbReference>
<evidence type="ECO:0000313" key="1">
    <source>
        <dbReference type="EMBL" id="RMB58920.1"/>
    </source>
</evidence>